<protein>
    <recommendedName>
        <fullName evidence="3">SnoaL-like domain-containing protein</fullName>
    </recommendedName>
</protein>
<comment type="caution">
    <text evidence="1">The sequence shown here is derived from an EMBL/GenBank/DDBJ whole genome shotgun (WGS) entry which is preliminary data.</text>
</comment>
<evidence type="ECO:0000313" key="1">
    <source>
        <dbReference type="EMBL" id="GAA1565480.1"/>
    </source>
</evidence>
<organism evidence="1 2">
    <name type="scientific">Kribbella karoonensis</name>
    <dbReference type="NCBI Taxonomy" id="324851"/>
    <lineage>
        <taxon>Bacteria</taxon>
        <taxon>Bacillati</taxon>
        <taxon>Actinomycetota</taxon>
        <taxon>Actinomycetes</taxon>
        <taxon>Propionibacteriales</taxon>
        <taxon>Kribbellaceae</taxon>
        <taxon>Kribbella</taxon>
    </lineage>
</organism>
<evidence type="ECO:0000313" key="2">
    <source>
        <dbReference type="Proteomes" id="UP001500190"/>
    </source>
</evidence>
<proteinExistence type="predicted"/>
<dbReference type="InterPro" id="IPR032710">
    <property type="entry name" value="NTF2-like_dom_sf"/>
</dbReference>
<evidence type="ECO:0008006" key="3">
    <source>
        <dbReference type="Google" id="ProtNLM"/>
    </source>
</evidence>
<dbReference type="EMBL" id="BAAAND010000001">
    <property type="protein sequence ID" value="GAA1565480.1"/>
    <property type="molecule type" value="Genomic_DNA"/>
</dbReference>
<reference evidence="1 2" key="1">
    <citation type="journal article" date="2019" name="Int. J. Syst. Evol. Microbiol.">
        <title>The Global Catalogue of Microorganisms (GCM) 10K type strain sequencing project: providing services to taxonomists for standard genome sequencing and annotation.</title>
        <authorList>
            <consortium name="The Broad Institute Genomics Platform"/>
            <consortium name="The Broad Institute Genome Sequencing Center for Infectious Disease"/>
            <person name="Wu L."/>
            <person name="Ma J."/>
        </authorList>
    </citation>
    <scope>NUCLEOTIDE SEQUENCE [LARGE SCALE GENOMIC DNA]</scope>
    <source>
        <strain evidence="1 2">JCM 14304</strain>
    </source>
</reference>
<keyword evidence="2" id="KW-1185">Reference proteome</keyword>
<dbReference type="Gene3D" id="3.10.450.50">
    <property type="match status" value="1"/>
</dbReference>
<accession>A0ABN2CVZ1</accession>
<dbReference type="Proteomes" id="UP001500190">
    <property type="component" value="Unassembled WGS sequence"/>
</dbReference>
<dbReference type="SUPFAM" id="SSF54427">
    <property type="entry name" value="NTF2-like"/>
    <property type="match status" value="1"/>
</dbReference>
<sequence length="93" mass="10100">MVNDGVPLDRQRLIAHVRPARKRATAVEVEVHDAVVGDGHAAARYTLTATMRKGSPIVTEIRAFSTLAEDGRLLRTEQFTDIALAQPPALLGK</sequence>
<name>A0ABN2CVZ1_9ACTN</name>
<gene>
    <name evidence="1" type="ORF">GCM10009742_03450</name>
</gene>